<dbReference type="Proteomes" id="UP000218327">
    <property type="component" value="Unassembled WGS sequence"/>
</dbReference>
<protein>
    <submittedName>
        <fullName evidence="2">Uncharacterized protein</fullName>
    </submittedName>
</protein>
<organism evidence="2 3">
    <name type="scientific">SAR86 cluster bacterium</name>
    <dbReference type="NCBI Taxonomy" id="2030880"/>
    <lineage>
        <taxon>Bacteria</taxon>
        <taxon>Pseudomonadati</taxon>
        <taxon>Pseudomonadota</taxon>
        <taxon>Gammaproteobacteria</taxon>
        <taxon>SAR86 cluster</taxon>
    </lineage>
</organism>
<keyword evidence="1" id="KW-0812">Transmembrane</keyword>
<reference evidence="3" key="1">
    <citation type="submission" date="2017-08" db="EMBL/GenBank/DDBJ databases">
        <title>A dynamic microbial community with high functional redundancy inhabits the cold, oxic subseafloor aquifer.</title>
        <authorList>
            <person name="Tully B.J."/>
            <person name="Wheat C.G."/>
            <person name="Glazer B.T."/>
            <person name="Huber J.A."/>
        </authorList>
    </citation>
    <scope>NUCLEOTIDE SEQUENCE [LARGE SCALE GENOMIC DNA]</scope>
</reference>
<keyword evidence="1" id="KW-0472">Membrane</keyword>
<accession>A0A2A5AUF6</accession>
<evidence type="ECO:0000313" key="3">
    <source>
        <dbReference type="Proteomes" id="UP000218327"/>
    </source>
</evidence>
<proteinExistence type="predicted"/>
<gene>
    <name evidence="2" type="ORF">COA96_14295</name>
</gene>
<dbReference type="EMBL" id="NVVJ01000059">
    <property type="protein sequence ID" value="PCJ22496.1"/>
    <property type="molecule type" value="Genomic_DNA"/>
</dbReference>
<name>A0A2A5AUF6_9GAMM</name>
<evidence type="ECO:0000256" key="1">
    <source>
        <dbReference type="SAM" id="Phobius"/>
    </source>
</evidence>
<sequence length="60" mass="6658">MLLLGLVFMAMTLFVFILYGLFAHIISASIVNTPRVITHVQRAFSSIFAILGVKLAFTDQ</sequence>
<comment type="caution">
    <text evidence="2">The sequence shown here is derived from an EMBL/GenBank/DDBJ whole genome shotgun (WGS) entry which is preliminary data.</text>
</comment>
<feature type="transmembrane region" description="Helical" evidence="1">
    <location>
        <begin position="6"/>
        <end position="28"/>
    </location>
</feature>
<evidence type="ECO:0000313" key="2">
    <source>
        <dbReference type="EMBL" id="PCJ22496.1"/>
    </source>
</evidence>
<keyword evidence="1" id="KW-1133">Transmembrane helix</keyword>
<dbReference type="AlphaFoldDB" id="A0A2A5AUF6"/>